<dbReference type="AlphaFoldDB" id="A0A7M7NBJ4"/>
<keyword evidence="5" id="KW-0812">Transmembrane</keyword>
<dbReference type="InterPro" id="IPR011990">
    <property type="entry name" value="TPR-like_helical_dom_sf"/>
</dbReference>
<keyword evidence="5" id="KW-0472">Membrane</keyword>
<evidence type="ECO:0000256" key="5">
    <source>
        <dbReference type="SAM" id="Phobius"/>
    </source>
</evidence>
<evidence type="ECO:0000313" key="6">
    <source>
        <dbReference type="EnsemblMetazoa" id="XP_030832724"/>
    </source>
</evidence>
<dbReference type="OMA" id="ERGNDCM"/>
<evidence type="ECO:0000256" key="3">
    <source>
        <dbReference type="PROSITE-ProRule" id="PRU00339"/>
    </source>
</evidence>
<evidence type="ECO:0000256" key="2">
    <source>
        <dbReference type="ARBA" id="ARBA00022803"/>
    </source>
</evidence>
<dbReference type="PROSITE" id="PS50005">
    <property type="entry name" value="TPR"/>
    <property type="match status" value="1"/>
</dbReference>
<dbReference type="EnsemblMetazoa" id="XM_030976864">
    <property type="protein sequence ID" value="XP_030832724"/>
    <property type="gene ID" value="LOC100889414"/>
</dbReference>
<keyword evidence="2 3" id="KW-0802">TPR repeat</keyword>
<accession>A0A7M7NBJ4</accession>
<dbReference type="PANTHER" id="PTHR22904">
    <property type="entry name" value="TPR REPEAT CONTAINING PROTEIN"/>
    <property type="match status" value="1"/>
</dbReference>
<evidence type="ECO:0000313" key="7">
    <source>
        <dbReference type="Proteomes" id="UP000007110"/>
    </source>
</evidence>
<dbReference type="PANTHER" id="PTHR22904:SF532">
    <property type="entry name" value="HEAT SHOCK PROTEIN STI1-LIKE PROTEIN"/>
    <property type="match status" value="1"/>
</dbReference>
<protein>
    <submittedName>
        <fullName evidence="6">Uncharacterized protein</fullName>
    </submittedName>
</protein>
<keyword evidence="5" id="KW-1133">Transmembrane helix</keyword>
<evidence type="ECO:0000256" key="4">
    <source>
        <dbReference type="SAM" id="MobiDB-lite"/>
    </source>
</evidence>
<name>A0A7M7NBJ4_STRPU</name>
<reference evidence="7" key="1">
    <citation type="submission" date="2015-02" db="EMBL/GenBank/DDBJ databases">
        <title>Genome sequencing for Strongylocentrotus purpuratus.</title>
        <authorList>
            <person name="Murali S."/>
            <person name="Liu Y."/>
            <person name="Vee V."/>
            <person name="English A."/>
            <person name="Wang M."/>
            <person name="Skinner E."/>
            <person name="Han Y."/>
            <person name="Muzny D.M."/>
            <person name="Worley K.C."/>
            <person name="Gibbs R.A."/>
        </authorList>
    </citation>
    <scope>NUCLEOTIDE SEQUENCE</scope>
</reference>
<feature type="transmembrane region" description="Helical" evidence="5">
    <location>
        <begin position="151"/>
        <end position="173"/>
    </location>
</feature>
<keyword evidence="7" id="KW-1185">Reference proteome</keyword>
<dbReference type="Gene3D" id="1.25.40.10">
    <property type="entry name" value="Tetratricopeptide repeat domain"/>
    <property type="match status" value="1"/>
</dbReference>
<feature type="repeat" description="TPR" evidence="3">
    <location>
        <begin position="64"/>
        <end position="97"/>
    </location>
</feature>
<organism evidence="6 7">
    <name type="scientific">Strongylocentrotus purpuratus</name>
    <name type="common">Purple sea urchin</name>
    <dbReference type="NCBI Taxonomy" id="7668"/>
    <lineage>
        <taxon>Eukaryota</taxon>
        <taxon>Metazoa</taxon>
        <taxon>Echinodermata</taxon>
        <taxon>Eleutherozoa</taxon>
        <taxon>Echinozoa</taxon>
        <taxon>Echinoidea</taxon>
        <taxon>Euechinoidea</taxon>
        <taxon>Echinacea</taxon>
        <taxon>Camarodonta</taxon>
        <taxon>Echinidea</taxon>
        <taxon>Strongylocentrotidae</taxon>
        <taxon>Strongylocentrotus</taxon>
    </lineage>
</organism>
<dbReference type="GeneID" id="100889414"/>
<feature type="region of interest" description="Disordered" evidence="4">
    <location>
        <begin position="186"/>
        <end position="236"/>
    </location>
</feature>
<keyword evidence="1" id="KW-0677">Repeat</keyword>
<dbReference type="Proteomes" id="UP000007110">
    <property type="component" value="Unassembled WGS sequence"/>
</dbReference>
<evidence type="ECO:0000256" key="1">
    <source>
        <dbReference type="ARBA" id="ARBA00022737"/>
    </source>
</evidence>
<reference evidence="6" key="2">
    <citation type="submission" date="2021-01" db="UniProtKB">
        <authorList>
            <consortium name="EnsemblMetazoa"/>
        </authorList>
    </citation>
    <scope>IDENTIFICATION</scope>
</reference>
<dbReference type="OrthoDB" id="10038545at2759"/>
<feature type="compositionally biased region" description="Polar residues" evidence="4">
    <location>
        <begin position="206"/>
        <end position="216"/>
    </location>
</feature>
<dbReference type="SUPFAM" id="SSF48452">
    <property type="entry name" value="TPR-like"/>
    <property type="match status" value="1"/>
</dbReference>
<proteinExistence type="predicted"/>
<dbReference type="InParanoid" id="A0A7M7NBJ4"/>
<dbReference type="InterPro" id="IPR019734">
    <property type="entry name" value="TPR_rpt"/>
</dbReference>
<dbReference type="RefSeq" id="XP_030832724.1">
    <property type="nucleotide sequence ID" value="XM_030976864.1"/>
</dbReference>
<dbReference type="KEGG" id="spu:100889414"/>
<sequence>MEEESHRTGPGGVASIIDLTKEIKVDPDNALLYAQRSECFRIIQQHYHAYRDAEKVIVLRPDWYKGYYYKGLAEVGAEHFKEAIESFEDGLQYEPDEALIKALHQANRARFAHRINNRGRLVKGFFLGCLVGALALAANDYLLPNPLVKNIFLKVILFSAWGYCGIELAKNYISMLEKDRDQRLQAPDPLFPFTSDTEPASKRKPTSASTGTSTDPPTEDKSNLRTRRGRTQDQAS</sequence>
<feature type="transmembrane region" description="Helical" evidence="5">
    <location>
        <begin position="121"/>
        <end position="139"/>
    </location>
</feature>